<feature type="region of interest" description="Disordered" evidence="1">
    <location>
        <begin position="1"/>
        <end position="83"/>
    </location>
</feature>
<name>A0A7U2F9J7_PHANO</name>
<dbReference type="EMBL" id="CP069033">
    <property type="protein sequence ID" value="QRD01047.1"/>
    <property type="molecule type" value="Genomic_DNA"/>
</dbReference>
<dbReference type="AlphaFoldDB" id="A0A7U2F9J7"/>
<dbReference type="Proteomes" id="UP000663193">
    <property type="component" value="Chromosome 11"/>
</dbReference>
<proteinExistence type="predicted"/>
<protein>
    <submittedName>
        <fullName evidence="2">Uncharacterized protein</fullName>
    </submittedName>
</protein>
<evidence type="ECO:0000313" key="2">
    <source>
        <dbReference type="EMBL" id="QRD01047.1"/>
    </source>
</evidence>
<keyword evidence="3" id="KW-1185">Reference proteome</keyword>
<feature type="compositionally biased region" description="Polar residues" evidence="1">
    <location>
        <begin position="27"/>
        <end position="37"/>
    </location>
</feature>
<evidence type="ECO:0000256" key="1">
    <source>
        <dbReference type="SAM" id="MobiDB-lite"/>
    </source>
</evidence>
<reference evidence="3" key="1">
    <citation type="journal article" date="2021" name="BMC Genomics">
        <title>Chromosome-level genome assembly and manually-curated proteome of model necrotroph Parastagonospora nodorum Sn15 reveals a genome-wide trove of candidate effector homologs, and redundancy of virulence-related functions within an accessory chromosome.</title>
        <authorList>
            <person name="Bertazzoni S."/>
            <person name="Jones D.A.B."/>
            <person name="Phan H.T."/>
            <person name="Tan K.-C."/>
            <person name="Hane J.K."/>
        </authorList>
    </citation>
    <scope>NUCLEOTIDE SEQUENCE [LARGE SCALE GENOMIC DNA]</scope>
    <source>
        <strain evidence="3">SN15 / ATCC MYA-4574 / FGSC 10173)</strain>
    </source>
</reference>
<gene>
    <name evidence="2" type="ORF">JI435_416160</name>
</gene>
<dbReference type="VEuPathDB" id="FungiDB:JI435_416160"/>
<organism evidence="2 3">
    <name type="scientific">Phaeosphaeria nodorum (strain SN15 / ATCC MYA-4574 / FGSC 10173)</name>
    <name type="common">Glume blotch fungus</name>
    <name type="synonym">Parastagonospora nodorum</name>
    <dbReference type="NCBI Taxonomy" id="321614"/>
    <lineage>
        <taxon>Eukaryota</taxon>
        <taxon>Fungi</taxon>
        <taxon>Dikarya</taxon>
        <taxon>Ascomycota</taxon>
        <taxon>Pezizomycotina</taxon>
        <taxon>Dothideomycetes</taxon>
        <taxon>Pleosporomycetidae</taxon>
        <taxon>Pleosporales</taxon>
        <taxon>Pleosporineae</taxon>
        <taxon>Phaeosphaeriaceae</taxon>
        <taxon>Parastagonospora</taxon>
    </lineage>
</organism>
<feature type="compositionally biased region" description="Polar residues" evidence="1">
    <location>
        <begin position="7"/>
        <end position="17"/>
    </location>
</feature>
<evidence type="ECO:0000313" key="3">
    <source>
        <dbReference type="Proteomes" id="UP000663193"/>
    </source>
</evidence>
<accession>A0A7U2F9J7</accession>
<sequence length="142" mass="15282">MFVASISPLSPSSNPMDNSLPIPPASLVSSNRQSTENMLDATGISKASQTGSKRSRGLNIKASQHVPKRRKNKKTQGEAVLPSLPYQKAFTKHDKTKIKHGLTRKARRSQQAVNDISDQGHSAVVLLMSSAGVSKALDISSY</sequence>